<reference evidence="1" key="1">
    <citation type="submission" date="2020-03" db="EMBL/GenBank/DDBJ databases">
        <title>The deep terrestrial virosphere.</title>
        <authorList>
            <person name="Holmfeldt K."/>
            <person name="Nilsson E."/>
            <person name="Simone D."/>
            <person name="Lopez-Fernandez M."/>
            <person name="Wu X."/>
            <person name="de Brujin I."/>
            <person name="Lundin D."/>
            <person name="Andersson A."/>
            <person name="Bertilsson S."/>
            <person name="Dopson M."/>
        </authorList>
    </citation>
    <scope>NUCLEOTIDE SEQUENCE</scope>
    <source>
        <strain evidence="1">MM415B09388</strain>
    </source>
</reference>
<sequence>MESQLPEISVRRDGHWCLAEVQGVLSFGLGETEDEAVADFWCSAHTDYALLLKDKDDLSKRLRREMEALGRLLGQPVPPLEDA</sequence>
<accession>A0A6M3LUT1</accession>
<organism evidence="1">
    <name type="scientific">viral metagenome</name>
    <dbReference type="NCBI Taxonomy" id="1070528"/>
    <lineage>
        <taxon>unclassified sequences</taxon>
        <taxon>metagenomes</taxon>
        <taxon>organismal metagenomes</taxon>
    </lineage>
</organism>
<evidence type="ECO:0000313" key="1">
    <source>
        <dbReference type="EMBL" id="QJA96345.1"/>
    </source>
</evidence>
<proteinExistence type="predicted"/>
<dbReference type="AlphaFoldDB" id="A0A6M3LUT1"/>
<dbReference type="EMBL" id="MT143391">
    <property type="protein sequence ID" value="QJA96345.1"/>
    <property type="molecule type" value="Genomic_DNA"/>
</dbReference>
<name>A0A6M3LUT1_9ZZZZ</name>
<protein>
    <submittedName>
        <fullName evidence="1">Uncharacterized protein</fullName>
    </submittedName>
</protein>
<gene>
    <name evidence="1" type="ORF">MM415B09388_0007</name>
</gene>